<evidence type="ECO:0000256" key="2">
    <source>
        <dbReference type="ARBA" id="ARBA00022448"/>
    </source>
</evidence>
<dbReference type="PRINTS" id="PR01036">
    <property type="entry name" value="TCRTETB"/>
</dbReference>
<keyword evidence="4 6" id="KW-1133">Transmembrane helix</keyword>
<evidence type="ECO:0000256" key="5">
    <source>
        <dbReference type="ARBA" id="ARBA00023136"/>
    </source>
</evidence>
<sequence>MELNINNEDLSEDITLKALNKLNVYNEDLSEDITLSNNIYNNNKKNNDSNNKDVCVEIDSEKKKISNNHIKKYGGTGPSEPKFLPMLFTFVSVLFFTILNEYCATVMFSDLVIEFNKELTTIQWVSTAFILVLAMGMVFSSFIAKHLYMRTIFFTAVISFVIGSLFCVFAKSFIVLLIGRIIQGIGTSLLMPQISSVVMIMAPVEKVGFYNGLSMLVIFTGSALGPPLSGLITKYLGWRYVFGVLIPIPTIGGIIGYWTVGNIVELDDTKLDILSVILAILGFGGITYGFGNVGDYGFRSHYVVDPIIIGMASLIGFFLWENICRNPIISMKHMGTPDFIINILISVVDDFILIGWITILPFIVQNSLGKNAFISGLVLLPGDLLNAIFSIVGGEIYDKSSFKYGPVDRASLLTIIIAYSVGNIGLSLVCSIYTTASLTCVPPQSAPHASAMYYSLFQFFSALSSAIYIAILNNVNSVSFNSSHDPLINGGSVCHSVSIGICTVTFTISILWSIYYFKNHDNKGNLKEKKKTLGV</sequence>
<evidence type="ECO:0000259" key="7">
    <source>
        <dbReference type="PROSITE" id="PS50850"/>
    </source>
</evidence>
<name>A0A1Y2D4Q9_9FUNG</name>
<feature type="transmembrane region" description="Helical" evidence="6">
    <location>
        <begin position="181"/>
        <end position="202"/>
    </location>
</feature>
<dbReference type="OrthoDB" id="2132020at2759"/>
<reference evidence="8 9" key="1">
    <citation type="submission" date="2016-08" db="EMBL/GenBank/DDBJ databases">
        <title>A Parts List for Fungal Cellulosomes Revealed by Comparative Genomics.</title>
        <authorList>
            <consortium name="DOE Joint Genome Institute"/>
            <person name="Haitjema C.H."/>
            <person name="Gilmore S.P."/>
            <person name="Henske J.K."/>
            <person name="Solomon K.V."/>
            <person name="De Groot R."/>
            <person name="Kuo A."/>
            <person name="Mondo S.J."/>
            <person name="Salamov A.A."/>
            <person name="Labutti K."/>
            <person name="Zhao Z."/>
            <person name="Chiniquy J."/>
            <person name="Barry K."/>
            <person name="Brewer H.M."/>
            <person name="Purvine S.O."/>
            <person name="Wright A.T."/>
            <person name="Boxma B."/>
            <person name="Van Alen T."/>
            <person name="Hackstein J.H."/>
            <person name="Baker S.E."/>
            <person name="Grigoriev I.V."/>
            <person name="O'Malley M.A."/>
        </authorList>
    </citation>
    <scope>NUCLEOTIDE SEQUENCE [LARGE SCALE GENOMIC DNA]</scope>
    <source>
        <strain evidence="8 9">G1</strain>
    </source>
</reference>
<feature type="transmembrane region" description="Helical" evidence="6">
    <location>
        <begin position="208"/>
        <end position="228"/>
    </location>
</feature>
<evidence type="ECO:0000256" key="6">
    <source>
        <dbReference type="SAM" id="Phobius"/>
    </source>
</evidence>
<dbReference type="InterPro" id="IPR011701">
    <property type="entry name" value="MFS"/>
</dbReference>
<comment type="caution">
    <text evidence="8">The sequence shown here is derived from an EMBL/GenBank/DDBJ whole genome shotgun (WGS) entry which is preliminary data.</text>
</comment>
<feature type="transmembrane region" description="Helical" evidence="6">
    <location>
        <begin position="453"/>
        <end position="475"/>
    </location>
</feature>
<evidence type="ECO:0000313" key="8">
    <source>
        <dbReference type="EMBL" id="ORY54299.1"/>
    </source>
</evidence>
<evidence type="ECO:0000256" key="3">
    <source>
        <dbReference type="ARBA" id="ARBA00022692"/>
    </source>
</evidence>
<feature type="transmembrane region" description="Helical" evidence="6">
    <location>
        <begin position="124"/>
        <end position="144"/>
    </location>
</feature>
<feature type="transmembrane region" description="Helical" evidence="6">
    <location>
        <begin position="371"/>
        <end position="392"/>
    </location>
</feature>
<dbReference type="PANTHER" id="PTHR42718:SF9">
    <property type="entry name" value="MAJOR FACILITATOR SUPERFAMILY MULTIDRUG TRANSPORTER MFSC"/>
    <property type="match status" value="1"/>
</dbReference>
<dbReference type="SUPFAM" id="SSF103473">
    <property type="entry name" value="MFS general substrate transporter"/>
    <property type="match status" value="1"/>
</dbReference>
<keyword evidence="9" id="KW-1185">Reference proteome</keyword>
<proteinExistence type="predicted"/>
<feature type="transmembrane region" description="Helical" evidence="6">
    <location>
        <begin position="495"/>
        <end position="517"/>
    </location>
</feature>
<dbReference type="InterPro" id="IPR020846">
    <property type="entry name" value="MFS_dom"/>
</dbReference>
<protein>
    <submittedName>
        <fullName evidence="8">MFS general substrate transporter</fullName>
    </submittedName>
</protein>
<feature type="transmembrane region" description="Helical" evidence="6">
    <location>
        <begin position="83"/>
        <end position="103"/>
    </location>
</feature>
<dbReference type="InterPro" id="IPR036259">
    <property type="entry name" value="MFS_trans_sf"/>
</dbReference>
<dbReference type="Pfam" id="PF07690">
    <property type="entry name" value="MFS_1"/>
    <property type="match status" value="1"/>
</dbReference>
<dbReference type="STRING" id="1754190.A0A1Y2D4Q9"/>
<dbReference type="GO" id="GO:0022857">
    <property type="term" value="F:transmembrane transporter activity"/>
    <property type="evidence" value="ECO:0007669"/>
    <property type="project" value="InterPro"/>
</dbReference>
<dbReference type="Proteomes" id="UP000193920">
    <property type="component" value="Unassembled WGS sequence"/>
</dbReference>
<keyword evidence="2" id="KW-0813">Transport</keyword>
<feature type="transmembrane region" description="Helical" evidence="6">
    <location>
        <begin position="271"/>
        <end position="290"/>
    </location>
</feature>
<evidence type="ECO:0000256" key="4">
    <source>
        <dbReference type="ARBA" id="ARBA00022989"/>
    </source>
</evidence>
<dbReference type="AlphaFoldDB" id="A0A1Y2D4Q9"/>
<dbReference type="PANTHER" id="PTHR42718">
    <property type="entry name" value="MAJOR FACILITATOR SUPERFAMILY MULTIDRUG TRANSPORTER MFSC"/>
    <property type="match status" value="1"/>
</dbReference>
<feature type="transmembrane region" description="Helical" evidence="6">
    <location>
        <begin position="340"/>
        <end position="364"/>
    </location>
</feature>
<evidence type="ECO:0000256" key="1">
    <source>
        <dbReference type="ARBA" id="ARBA00004141"/>
    </source>
</evidence>
<comment type="subcellular location">
    <subcellularLocation>
        <location evidence="1">Membrane</location>
        <topology evidence="1">Multi-pass membrane protein</topology>
    </subcellularLocation>
</comment>
<gene>
    <name evidence="8" type="ORF">LY90DRAFT_670074</name>
</gene>
<dbReference type="PROSITE" id="PS50850">
    <property type="entry name" value="MFS"/>
    <property type="match status" value="1"/>
</dbReference>
<dbReference type="EMBL" id="MCOG01000086">
    <property type="protein sequence ID" value="ORY54299.1"/>
    <property type="molecule type" value="Genomic_DNA"/>
</dbReference>
<accession>A0A1Y2D4Q9</accession>
<keyword evidence="3 6" id="KW-0812">Transmembrane</keyword>
<evidence type="ECO:0000313" key="9">
    <source>
        <dbReference type="Proteomes" id="UP000193920"/>
    </source>
</evidence>
<organism evidence="8 9">
    <name type="scientific">Neocallimastix californiae</name>
    <dbReference type="NCBI Taxonomy" id="1754190"/>
    <lineage>
        <taxon>Eukaryota</taxon>
        <taxon>Fungi</taxon>
        <taxon>Fungi incertae sedis</taxon>
        <taxon>Chytridiomycota</taxon>
        <taxon>Chytridiomycota incertae sedis</taxon>
        <taxon>Neocallimastigomycetes</taxon>
        <taxon>Neocallimastigales</taxon>
        <taxon>Neocallimastigaceae</taxon>
        <taxon>Neocallimastix</taxon>
    </lineage>
</organism>
<feature type="transmembrane region" description="Helical" evidence="6">
    <location>
        <begin position="240"/>
        <end position="259"/>
    </location>
</feature>
<feature type="transmembrane region" description="Helical" evidence="6">
    <location>
        <begin position="150"/>
        <end position="169"/>
    </location>
</feature>
<dbReference type="Gene3D" id="1.20.1250.20">
    <property type="entry name" value="MFS general substrate transporter like domains"/>
    <property type="match status" value="1"/>
</dbReference>
<feature type="transmembrane region" description="Helical" evidence="6">
    <location>
        <begin position="302"/>
        <end position="320"/>
    </location>
</feature>
<feature type="transmembrane region" description="Helical" evidence="6">
    <location>
        <begin position="412"/>
        <end position="441"/>
    </location>
</feature>
<feature type="domain" description="Major facilitator superfamily (MFS) profile" evidence="7">
    <location>
        <begin position="86"/>
        <end position="535"/>
    </location>
</feature>
<keyword evidence="5 6" id="KW-0472">Membrane</keyword>
<dbReference type="GO" id="GO:0016020">
    <property type="term" value="C:membrane"/>
    <property type="evidence" value="ECO:0007669"/>
    <property type="project" value="UniProtKB-SubCell"/>
</dbReference>